<feature type="compositionally biased region" description="Basic and acidic residues" evidence="1">
    <location>
        <begin position="164"/>
        <end position="183"/>
    </location>
</feature>
<evidence type="ECO:0000313" key="2">
    <source>
        <dbReference type="EMBL" id="GJT68831.1"/>
    </source>
</evidence>
<reference evidence="2" key="2">
    <citation type="submission" date="2022-01" db="EMBL/GenBank/DDBJ databases">
        <authorList>
            <person name="Yamashiro T."/>
            <person name="Shiraishi A."/>
            <person name="Satake H."/>
            <person name="Nakayama K."/>
        </authorList>
    </citation>
    <scope>NUCLEOTIDE SEQUENCE</scope>
</reference>
<dbReference type="EMBL" id="BQNB010017933">
    <property type="protein sequence ID" value="GJT68831.1"/>
    <property type="molecule type" value="Genomic_DNA"/>
</dbReference>
<feature type="compositionally biased region" description="Basic and acidic residues" evidence="1">
    <location>
        <begin position="210"/>
        <end position="240"/>
    </location>
</feature>
<dbReference type="Proteomes" id="UP001151760">
    <property type="component" value="Unassembled WGS sequence"/>
</dbReference>
<proteinExistence type="predicted"/>
<comment type="caution">
    <text evidence="2">The sequence shown here is derived from an EMBL/GenBank/DDBJ whole genome shotgun (WGS) entry which is preliminary data.</text>
</comment>
<feature type="region of interest" description="Disordered" evidence="1">
    <location>
        <begin position="150"/>
        <end position="240"/>
    </location>
</feature>
<name>A0ABQ5FZX5_9ASTR</name>
<keyword evidence="3" id="KW-1185">Reference proteome</keyword>
<gene>
    <name evidence="2" type="ORF">Tco_1020311</name>
</gene>
<evidence type="ECO:0000256" key="1">
    <source>
        <dbReference type="SAM" id="MobiDB-lite"/>
    </source>
</evidence>
<sequence length="549" mass="62312">MTMINRCLTGKAFGFDKPRLDLLQVIWDMVTNTNVDYADLIWEDFKFQIDSRQISAIKKELLTFPRFTKFIIKHILSHHNNLSKRLQSFHHLMIDEIKASAEYSNYLTKSKGEKLVKGRGKGLLAKKGVEVIVEKIETVRIPKKKHTETIIEETSQSEEVADTVNKESDKESMDHLKKLKDEGSGMIPEVLDRTSGSSSGSSLESEDEERFLTTDDKASLEKLNDEGTKIDDSKKSEDMKVADEQVGIEEPKKVQAKSINYNPDVSLTDVLKEPVEAEVQSLVFQPRIETTVRNVLKMTPINLYQPPSTSTDSLIGYELKLKLYTMMQAIHSKKRKRKDVDTSSSKKGKTQSKSSKADKALTKPSTTNKAAYDKELRQDDAADDVKLVQDDDMADDVMIHDDAAPNQDRSKWFKQDMVNAEKDQVTFDDQMVSTVDFTKFAKNRLKKDKLTKADLEGPTFKLLKGGFNNNIELEYNMEQCYLGLTDQIDWVNPEGDRCPYDLSKPLPLQGPLGHTIIPVDFFFNQDLEYLKTGNKDKKSAVSLIKLKAA</sequence>
<evidence type="ECO:0000313" key="3">
    <source>
        <dbReference type="Proteomes" id="UP001151760"/>
    </source>
</evidence>
<feature type="region of interest" description="Disordered" evidence="1">
    <location>
        <begin position="332"/>
        <end position="376"/>
    </location>
</feature>
<protein>
    <submittedName>
        <fullName evidence="2">Uncharacterized protein</fullName>
    </submittedName>
</protein>
<reference evidence="2" key="1">
    <citation type="journal article" date="2022" name="Int. J. Mol. Sci.">
        <title>Draft Genome of Tanacetum Coccineum: Genomic Comparison of Closely Related Tanacetum-Family Plants.</title>
        <authorList>
            <person name="Yamashiro T."/>
            <person name="Shiraishi A."/>
            <person name="Nakayama K."/>
            <person name="Satake H."/>
        </authorList>
    </citation>
    <scope>NUCLEOTIDE SEQUENCE</scope>
</reference>
<accession>A0ABQ5FZX5</accession>
<organism evidence="2 3">
    <name type="scientific">Tanacetum coccineum</name>
    <dbReference type="NCBI Taxonomy" id="301880"/>
    <lineage>
        <taxon>Eukaryota</taxon>
        <taxon>Viridiplantae</taxon>
        <taxon>Streptophyta</taxon>
        <taxon>Embryophyta</taxon>
        <taxon>Tracheophyta</taxon>
        <taxon>Spermatophyta</taxon>
        <taxon>Magnoliopsida</taxon>
        <taxon>eudicotyledons</taxon>
        <taxon>Gunneridae</taxon>
        <taxon>Pentapetalae</taxon>
        <taxon>asterids</taxon>
        <taxon>campanulids</taxon>
        <taxon>Asterales</taxon>
        <taxon>Asteraceae</taxon>
        <taxon>Asteroideae</taxon>
        <taxon>Anthemideae</taxon>
        <taxon>Anthemidinae</taxon>
        <taxon>Tanacetum</taxon>
    </lineage>
</organism>